<proteinExistence type="predicted"/>
<dbReference type="Proteomes" id="UP000622638">
    <property type="component" value="Unassembled WGS sequence"/>
</dbReference>
<dbReference type="EMBL" id="BMKG01000002">
    <property type="protein sequence ID" value="GGB87008.1"/>
    <property type="molecule type" value="Genomic_DNA"/>
</dbReference>
<dbReference type="AlphaFoldDB" id="A0A6I3STB6"/>
<dbReference type="InterPro" id="IPR036429">
    <property type="entry name" value="SpoA-like_sf"/>
</dbReference>
<dbReference type="Proteomes" id="UP000430634">
    <property type="component" value="Unassembled WGS sequence"/>
</dbReference>
<protein>
    <recommendedName>
        <fullName evidence="1">Flagellar motor switch protein FliN-like C-terminal domain-containing protein</fullName>
    </recommendedName>
</protein>
<evidence type="ECO:0000313" key="4">
    <source>
        <dbReference type="Proteomes" id="UP000430634"/>
    </source>
</evidence>
<evidence type="ECO:0000259" key="1">
    <source>
        <dbReference type="Pfam" id="PF01052"/>
    </source>
</evidence>
<dbReference type="OrthoDB" id="8560797at2"/>
<reference evidence="3 4" key="3">
    <citation type="submission" date="2019-11" db="EMBL/GenBank/DDBJ databases">
        <title>Type strains purchased from KCTC, JCM and DSMZ.</title>
        <authorList>
            <person name="Lu H."/>
        </authorList>
    </citation>
    <scope>NUCLEOTIDE SEQUENCE [LARGE SCALE GENOMIC DNA]</scope>
    <source>
        <strain evidence="3 4">KCTC 52429</strain>
    </source>
</reference>
<dbReference type="SUPFAM" id="SSF101801">
    <property type="entry name" value="Surface presentation of antigens (SPOA)"/>
    <property type="match status" value="1"/>
</dbReference>
<dbReference type="EMBL" id="WNKZ01000010">
    <property type="protein sequence ID" value="MTV52239.1"/>
    <property type="molecule type" value="Genomic_DNA"/>
</dbReference>
<dbReference type="Pfam" id="PF01052">
    <property type="entry name" value="FliMN_C"/>
    <property type="match status" value="1"/>
</dbReference>
<reference evidence="2" key="4">
    <citation type="submission" date="2024-05" db="EMBL/GenBank/DDBJ databases">
        <authorList>
            <person name="Sun Q."/>
            <person name="Zhou Y."/>
        </authorList>
    </citation>
    <scope>NUCLEOTIDE SEQUENCE</scope>
    <source>
        <strain evidence="2">CGMCC 1.15931</strain>
    </source>
</reference>
<dbReference type="InterPro" id="IPR001543">
    <property type="entry name" value="FliN-like_C"/>
</dbReference>
<keyword evidence="5" id="KW-1185">Reference proteome</keyword>
<dbReference type="RefSeq" id="WP_155469576.1">
    <property type="nucleotide sequence ID" value="NZ_BMKG01000002.1"/>
</dbReference>
<comment type="caution">
    <text evidence="3">The sequence shown here is derived from an EMBL/GenBank/DDBJ whole genome shotgun (WGS) entry which is preliminary data.</text>
</comment>
<evidence type="ECO:0000313" key="5">
    <source>
        <dbReference type="Proteomes" id="UP000622638"/>
    </source>
</evidence>
<evidence type="ECO:0000313" key="3">
    <source>
        <dbReference type="EMBL" id="MTV52239.1"/>
    </source>
</evidence>
<reference evidence="5" key="2">
    <citation type="journal article" date="2019" name="Int. J. Syst. Evol. Microbiol.">
        <title>The Global Catalogue of Microorganisms (GCM) 10K type strain sequencing project: providing services to taxonomists for standard genome sequencing and annotation.</title>
        <authorList>
            <consortium name="The Broad Institute Genomics Platform"/>
            <consortium name="The Broad Institute Genome Sequencing Center for Infectious Disease"/>
            <person name="Wu L."/>
            <person name="Ma J."/>
        </authorList>
    </citation>
    <scope>NUCLEOTIDE SEQUENCE [LARGE SCALE GENOMIC DNA]</scope>
    <source>
        <strain evidence="5">CGMCC 1.15931</strain>
    </source>
</reference>
<organism evidence="3 4">
    <name type="scientific">Pseudoduganella buxea</name>
    <dbReference type="NCBI Taxonomy" id="1949069"/>
    <lineage>
        <taxon>Bacteria</taxon>
        <taxon>Pseudomonadati</taxon>
        <taxon>Pseudomonadota</taxon>
        <taxon>Betaproteobacteria</taxon>
        <taxon>Burkholderiales</taxon>
        <taxon>Oxalobacteraceae</taxon>
        <taxon>Telluria group</taxon>
        <taxon>Pseudoduganella</taxon>
    </lineage>
</organism>
<feature type="domain" description="Flagellar motor switch protein FliN-like C-terminal" evidence="1">
    <location>
        <begin position="218"/>
        <end position="277"/>
    </location>
</feature>
<reference evidence="2" key="1">
    <citation type="journal article" date="2014" name="Int. J. Syst. Evol. Microbiol.">
        <title>Complete genome of a new Firmicutes species belonging to the dominant human colonic microbiota ('Ruminococcus bicirculans') reveals two chromosomes and a selective capacity to utilize plant glucans.</title>
        <authorList>
            <consortium name="NISC Comparative Sequencing Program"/>
            <person name="Wegmann U."/>
            <person name="Louis P."/>
            <person name="Goesmann A."/>
            <person name="Henrissat B."/>
            <person name="Duncan S.H."/>
            <person name="Flint H.J."/>
        </authorList>
    </citation>
    <scope>NUCLEOTIDE SEQUENCE</scope>
    <source>
        <strain evidence="2">CGMCC 1.15931</strain>
    </source>
</reference>
<accession>A0A6I3STB6</accession>
<gene>
    <name evidence="2" type="ORF">GCM10011572_06270</name>
    <name evidence="3" type="ORF">GM672_05755</name>
</gene>
<evidence type="ECO:0000313" key="2">
    <source>
        <dbReference type="EMBL" id="GGB87008.1"/>
    </source>
</evidence>
<sequence length="284" mass="30766">MTHLTSSSTNAAPPLVLDPALLGRPVHRLPQFAAQLRDDLAVALRQGANRRYWGAFVVDAVDVARLDGNERRTRWLHFTGAGGVLAFSLERKVLLQVLNNRYGRGKGSEPAVDEALVKVTATEERLAVVLGQQIAAAVAHRIAENVPRVDAAATQPVEAVTAPNPARGAWVVVVTVREGEVEGKLWIALDKHLISDVLRGLASERESVKRAPAAPLAQRMQVALDGRLVSKEVTLGALFDLRVGDVIPVSLHRADVMLEDSRLFTAAVTEHKGKLCLTSFEDIE</sequence>
<name>A0A6I3STB6_9BURK</name>